<feature type="compositionally biased region" description="Basic and acidic residues" evidence="1">
    <location>
        <begin position="575"/>
        <end position="584"/>
    </location>
</feature>
<evidence type="ECO:0000256" key="1">
    <source>
        <dbReference type="SAM" id="MobiDB-lite"/>
    </source>
</evidence>
<dbReference type="OrthoDB" id="208320at2"/>
<organism evidence="3 4">
    <name type="scientific">Stratiformator vulcanicus</name>
    <dbReference type="NCBI Taxonomy" id="2527980"/>
    <lineage>
        <taxon>Bacteria</taxon>
        <taxon>Pseudomonadati</taxon>
        <taxon>Planctomycetota</taxon>
        <taxon>Planctomycetia</taxon>
        <taxon>Planctomycetales</taxon>
        <taxon>Planctomycetaceae</taxon>
        <taxon>Stratiformator</taxon>
    </lineage>
</organism>
<keyword evidence="2" id="KW-0472">Membrane</keyword>
<feature type="region of interest" description="Disordered" evidence="1">
    <location>
        <begin position="604"/>
        <end position="625"/>
    </location>
</feature>
<evidence type="ECO:0000313" key="4">
    <source>
        <dbReference type="Proteomes" id="UP000317318"/>
    </source>
</evidence>
<feature type="compositionally biased region" description="Polar residues" evidence="1">
    <location>
        <begin position="647"/>
        <end position="656"/>
    </location>
</feature>
<name>A0A517QYG5_9PLAN</name>
<dbReference type="RefSeq" id="WP_145362867.1">
    <property type="nucleotide sequence ID" value="NZ_CP036268.1"/>
</dbReference>
<proteinExistence type="predicted"/>
<evidence type="ECO:0000313" key="3">
    <source>
        <dbReference type="EMBL" id="QDT36681.1"/>
    </source>
</evidence>
<feature type="region of interest" description="Disordered" evidence="1">
    <location>
        <begin position="52"/>
        <end position="74"/>
    </location>
</feature>
<accession>A0A517QYG5</accession>
<gene>
    <name evidence="3" type="ORF">Pan189_10430</name>
</gene>
<dbReference type="Gene3D" id="2.60.450.10">
    <property type="entry name" value="Lipopolysaccharide (LPS) transport protein A like domain"/>
    <property type="match status" value="1"/>
</dbReference>
<feature type="region of interest" description="Disordered" evidence="1">
    <location>
        <begin position="810"/>
        <end position="859"/>
    </location>
</feature>
<dbReference type="AlphaFoldDB" id="A0A517QYG5"/>
<feature type="region of interest" description="Disordered" evidence="1">
    <location>
        <begin position="567"/>
        <end position="588"/>
    </location>
</feature>
<protein>
    <submittedName>
        <fullName evidence="3">OstA-like protein</fullName>
    </submittedName>
</protein>
<feature type="compositionally biased region" description="Acidic residues" evidence="1">
    <location>
        <begin position="849"/>
        <end position="858"/>
    </location>
</feature>
<dbReference type="KEGG" id="svp:Pan189_10430"/>
<feature type="region of interest" description="Disordered" evidence="1">
    <location>
        <begin position="247"/>
        <end position="291"/>
    </location>
</feature>
<dbReference type="Proteomes" id="UP000317318">
    <property type="component" value="Chromosome"/>
</dbReference>
<feature type="compositionally biased region" description="Polar residues" evidence="1">
    <location>
        <begin position="825"/>
        <end position="844"/>
    </location>
</feature>
<sequence length="1103" mass="119677">MSDANARKNSSGGLKFAAFTLGVTAIICGLSFGYAHLTRPLFEFETPEPIGNLAGTSTAPAPQPSHNRRSAEQFLEDEPWAQTANYQLRNDQAVLFTNAWETVEDDHAIRMRPFAMILQGTGGGENGGEDTRPITVTAASAYLRFQGAVRIADSNPGRIQFGALEGPVTIRGKDGLLISGSNFAFDEQTQKIWSDERIEFQYGPHHGKGRGVEIDLFRAGPAEAFETVAFSGLGRIHVRREVDTHLATTGTTLPGTDAAATTDRKTSEEATDESSGGDESDKPIRVVSDGPFEFDPATNVASFSENVRVYRPVDDGAPDTLHCNTLTIELSPKDDESEEAAQRRREELANLPPGEVAGQPVDPGLSPQKLIAVGSPLAVSSPTNDTKIFAETATYDVANGTLVFDSSVPVRVLRGPSLLTSGRVVVRHTDSGSFTDIDCLEGGSMRQLDPETGELDFDARWKDQMNVRNGVGGEGQLTITMIKDVLVRRPGQQFALAGQTVTMYADSVEGDPSDALISDASAPIDEESTSNFEPSKMVARDQVSLISPQLLAQTDLLEVDFVPAADPVASPPRPLKPDSGRRLEPLGGLLQNDRNIGFASVADSPTNVAAPRQAQRVTALKPSDEPLEDPYRMVADKIVVTVERKPNSSSLDATSQGEDETEQSDQIRKIVTTGHVQMWKKRPDNEEFRIIGDQLIVRRQPDGTQLADVMGKPAHVRDRGAHIQADMISLDRGANRAWVDGAGLLELPVKQSSSGAELDEPGRLDVWWTESMNFDGREAHFVGEVRTIMDDDRLICSEMTVRLTERISFAENGPGLDGGGPLGGSSQKSNSITTTSATAVTGNESPIEPADDSEDEGPQVESIVCTRGVEVDGYEFEEGVQKGTRRAKFWEFQVDNVTGKTTAKGPGWVKLWRRGERDRANLSVEATVVANTTVEKNEANWEFTRVDFSGNMSGRIGKNGQVTDGPQTATFHGGVQILYGPVPDGTATIEPEALPPEGGWMRCRSLQVTQKKGEEGKAATIELLAAGNAELEGRSFYARADTISYDESKEMYILRSLGDRWSTIWRQAKIGGKYSRADARTFKFIPSKNHLVSDQTRALDGLR</sequence>
<feature type="region of interest" description="Disordered" evidence="1">
    <location>
        <begin position="645"/>
        <end position="665"/>
    </location>
</feature>
<keyword evidence="2" id="KW-0812">Transmembrane</keyword>
<feature type="transmembrane region" description="Helical" evidence="2">
    <location>
        <begin position="12"/>
        <end position="35"/>
    </location>
</feature>
<feature type="region of interest" description="Disordered" evidence="1">
    <location>
        <begin position="330"/>
        <end position="368"/>
    </location>
</feature>
<keyword evidence="2" id="KW-1133">Transmembrane helix</keyword>
<reference evidence="3 4" key="1">
    <citation type="submission" date="2019-02" db="EMBL/GenBank/DDBJ databases">
        <title>Deep-cultivation of Planctomycetes and their phenomic and genomic characterization uncovers novel biology.</title>
        <authorList>
            <person name="Wiegand S."/>
            <person name="Jogler M."/>
            <person name="Boedeker C."/>
            <person name="Pinto D."/>
            <person name="Vollmers J."/>
            <person name="Rivas-Marin E."/>
            <person name="Kohn T."/>
            <person name="Peeters S.H."/>
            <person name="Heuer A."/>
            <person name="Rast P."/>
            <person name="Oberbeckmann S."/>
            <person name="Bunk B."/>
            <person name="Jeske O."/>
            <person name="Meyerdierks A."/>
            <person name="Storesund J.E."/>
            <person name="Kallscheuer N."/>
            <person name="Luecker S."/>
            <person name="Lage O.M."/>
            <person name="Pohl T."/>
            <person name="Merkel B.J."/>
            <person name="Hornburger P."/>
            <person name="Mueller R.-W."/>
            <person name="Bruemmer F."/>
            <person name="Labrenz M."/>
            <person name="Spormann A.M."/>
            <person name="Op den Camp H."/>
            <person name="Overmann J."/>
            <person name="Amann R."/>
            <person name="Jetten M.S.M."/>
            <person name="Mascher T."/>
            <person name="Medema M.H."/>
            <person name="Devos D.P."/>
            <person name="Kaster A.-K."/>
            <person name="Ovreas L."/>
            <person name="Rohde M."/>
            <person name="Galperin M.Y."/>
            <person name="Jogler C."/>
        </authorList>
    </citation>
    <scope>NUCLEOTIDE SEQUENCE [LARGE SCALE GENOMIC DNA]</scope>
    <source>
        <strain evidence="3 4">Pan189</strain>
    </source>
</reference>
<keyword evidence="4" id="KW-1185">Reference proteome</keyword>
<dbReference type="EMBL" id="CP036268">
    <property type="protein sequence ID" value="QDT36681.1"/>
    <property type="molecule type" value="Genomic_DNA"/>
</dbReference>
<feature type="compositionally biased region" description="Acidic residues" evidence="1">
    <location>
        <begin position="269"/>
        <end position="278"/>
    </location>
</feature>
<evidence type="ECO:0000256" key="2">
    <source>
        <dbReference type="SAM" id="Phobius"/>
    </source>
</evidence>